<evidence type="ECO:0000313" key="2">
    <source>
        <dbReference type="Proteomes" id="UP001107961"/>
    </source>
</evidence>
<dbReference type="RefSeq" id="WP_233917982.1">
    <property type="nucleotide sequence ID" value="NZ_CBDDTQ010000003.1"/>
</dbReference>
<sequence length="180" mass="21056">MGQRFRHIADSALKPCEGTVCHHCERDDRPIFEYSGRIVDPKLAADPALAEEEPEVSELCADCILGGNVVRDMDDRLRALVDKLSDSRRLWREFQQLPEIPLFLQGFDWPLCCGDWCELVGCADNHRSLIERHEQSRAWDRGPTSYRRDFRRDGVPESLREISFFRCHHCRRETHIDQFT</sequence>
<dbReference type="EMBL" id="JAJVKT010000037">
    <property type="protein sequence ID" value="MCE7511051.1"/>
    <property type="molecule type" value="Genomic_DNA"/>
</dbReference>
<evidence type="ECO:0000313" key="1">
    <source>
        <dbReference type="EMBL" id="MCE7511051.1"/>
    </source>
</evidence>
<comment type="caution">
    <text evidence="1">The sequence shown here is derived from an EMBL/GenBank/DDBJ whole genome shotgun (WGS) entry which is preliminary data.</text>
</comment>
<dbReference type="AlphaFoldDB" id="A0A9Q3ZGI6"/>
<organism evidence="1 2">
    <name type="scientific">Alloalcanivorax xenomutans</name>
    <dbReference type="NCBI Taxonomy" id="1094342"/>
    <lineage>
        <taxon>Bacteria</taxon>
        <taxon>Pseudomonadati</taxon>
        <taxon>Pseudomonadota</taxon>
        <taxon>Gammaproteobacteria</taxon>
        <taxon>Oceanospirillales</taxon>
        <taxon>Alcanivoracaceae</taxon>
        <taxon>Alloalcanivorax</taxon>
    </lineage>
</organism>
<proteinExistence type="predicted"/>
<gene>
    <name evidence="1" type="ORF">LZG35_20650</name>
</gene>
<protein>
    <submittedName>
        <fullName evidence="1">Uncharacterized protein</fullName>
    </submittedName>
</protein>
<name>A0A9Q3ZGI6_9GAMM</name>
<accession>A0A9Q3ZGI6</accession>
<keyword evidence="2" id="KW-1185">Reference proteome</keyword>
<dbReference type="Proteomes" id="UP001107961">
    <property type="component" value="Unassembled WGS sequence"/>
</dbReference>
<reference evidence="1" key="1">
    <citation type="submission" date="2022-01" db="EMBL/GenBank/DDBJ databases">
        <authorList>
            <person name="Karlyshev A.V."/>
            <person name="Jaspars M."/>
        </authorList>
    </citation>
    <scope>NUCLEOTIDE SEQUENCE</scope>
    <source>
        <strain evidence="1">AGSA3-2</strain>
    </source>
</reference>